<comment type="caution">
    <text evidence="1">The sequence shown here is derived from an EMBL/GenBank/DDBJ whole genome shotgun (WGS) entry which is preliminary data.</text>
</comment>
<dbReference type="EMBL" id="JAUSVX010000029">
    <property type="protein sequence ID" value="MDQ0475016.1"/>
    <property type="molecule type" value="Genomic_DNA"/>
</dbReference>
<dbReference type="Proteomes" id="UP001242480">
    <property type="component" value="Unassembled WGS sequence"/>
</dbReference>
<organism evidence="1 2">
    <name type="scientific">Labrys wisconsinensis</name>
    <dbReference type="NCBI Taxonomy" id="425677"/>
    <lineage>
        <taxon>Bacteria</taxon>
        <taxon>Pseudomonadati</taxon>
        <taxon>Pseudomonadota</taxon>
        <taxon>Alphaproteobacteria</taxon>
        <taxon>Hyphomicrobiales</taxon>
        <taxon>Xanthobacteraceae</taxon>
        <taxon>Labrys</taxon>
    </lineage>
</organism>
<accession>A0ABU0JL41</accession>
<sequence length="116" mass="12596">MAGPSTITLFRSDDATINISIQAKQAARIADADLTGVRVRLKMRAYPDTGTPVLDITTTTPASACTLVIVTNGLCRLTIPRAFWAEEPGRRFSIECFLETPSTVQRVGEVLIDVTE</sequence>
<keyword evidence="2" id="KW-1185">Reference proteome</keyword>
<protein>
    <submittedName>
        <fullName evidence="1">Uncharacterized protein</fullName>
    </submittedName>
</protein>
<evidence type="ECO:0000313" key="1">
    <source>
        <dbReference type="EMBL" id="MDQ0475016.1"/>
    </source>
</evidence>
<proteinExistence type="predicted"/>
<dbReference type="RefSeq" id="WP_307285612.1">
    <property type="nucleotide sequence ID" value="NZ_JAUSVX010000029.1"/>
</dbReference>
<evidence type="ECO:0000313" key="2">
    <source>
        <dbReference type="Proteomes" id="UP001242480"/>
    </source>
</evidence>
<gene>
    <name evidence="1" type="ORF">QO011_008058</name>
</gene>
<reference evidence="1 2" key="1">
    <citation type="submission" date="2023-07" db="EMBL/GenBank/DDBJ databases">
        <title>Genomic Encyclopedia of Type Strains, Phase IV (KMG-IV): sequencing the most valuable type-strain genomes for metagenomic binning, comparative biology and taxonomic classification.</title>
        <authorList>
            <person name="Goeker M."/>
        </authorList>
    </citation>
    <scope>NUCLEOTIDE SEQUENCE [LARGE SCALE GENOMIC DNA]</scope>
    <source>
        <strain evidence="1 2">DSM 19619</strain>
    </source>
</reference>
<name>A0ABU0JL41_9HYPH</name>